<evidence type="ECO:0000313" key="3">
    <source>
        <dbReference type="Proteomes" id="UP000002012"/>
    </source>
</evidence>
<organism evidence="2 3">
    <name type="scientific">Denitrovibrio acetiphilus (strain DSM 12809 / NBRC 114555 / N2460)</name>
    <dbReference type="NCBI Taxonomy" id="522772"/>
    <lineage>
        <taxon>Bacteria</taxon>
        <taxon>Pseudomonadati</taxon>
        <taxon>Deferribacterota</taxon>
        <taxon>Deferribacteres</taxon>
        <taxon>Deferribacterales</taxon>
        <taxon>Geovibrionaceae</taxon>
        <taxon>Denitrovibrio</taxon>
    </lineage>
</organism>
<keyword evidence="3" id="KW-1185">Reference proteome</keyword>
<dbReference type="InterPro" id="IPR014710">
    <property type="entry name" value="RmlC-like_jellyroll"/>
</dbReference>
<evidence type="ECO:0000313" key="2">
    <source>
        <dbReference type="EMBL" id="ADD67841.1"/>
    </source>
</evidence>
<dbReference type="InParanoid" id="D4H6X5"/>
<name>D4H6X5_DENA2</name>
<feature type="domain" description="Cupin type-2" evidence="1">
    <location>
        <begin position="29"/>
        <end position="91"/>
    </location>
</feature>
<dbReference type="RefSeq" id="WP_013010372.1">
    <property type="nucleotide sequence ID" value="NC_013943.1"/>
</dbReference>
<dbReference type="InterPro" id="IPR011051">
    <property type="entry name" value="RmlC_Cupin_sf"/>
</dbReference>
<proteinExistence type="predicted"/>
<evidence type="ECO:0000259" key="1">
    <source>
        <dbReference type="Pfam" id="PF07883"/>
    </source>
</evidence>
<dbReference type="Gene3D" id="2.60.120.10">
    <property type="entry name" value="Jelly Rolls"/>
    <property type="match status" value="1"/>
</dbReference>
<accession>D4H6X5</accession>
<dbReference type="EMBL" id="CP001968">
    <property type="protein sequence ID" value="ADD67841.1"/>
    <property type="molecule type" value="Genomic_DNA"/>
</dbReference>
<gene>
    <name evidence="2" type="ordered locus">Dacet_1065</name>
</gene>
<reference evidence="2 3" key="1">
    <citation type="journal article" date="2010" name="Stand. Genomic Sci.">
        <title>Complete genome sequence of Denitrovibrio acetiphilus type strain (N2460).</title>
        <authorList>
            <person name="Kiss H."/>
            <person name="Lang E."/>
            <person name="Lapidus A."/>
            <person name="Copeland A."/>
            <person name="Nolan M."/>
            <person name="Glavina Del Rio T."/>
            <person name="Chen F."/>
            <person name="Lucas S."/>
            <person name="Tice H."/>
            <person name="Cheng J.F."/>
            <person name="Han C."/>
            <person name="Goodwin L."/>
            <person name="Pitluck S."/>
            <person name="Liolios K."/>
            <person name="Pati A."/>
            <person name="Ivanova N."/>
            <person name="Mavromatis K."/>
            <person name="Chen A."/>
            <person name="Palaniappan K."/>
            <person name="Land M."/>
            <person name="Hauser L."/>
            <person name="Chang Y.J."/>
            <person name="Jeffries C.D."/>
            <person name="Detter J.C."/>
            <person name="Brettin T."/>
            <person name="Spring S."/>
            <person name="Rohde M."/>
            <person name="Goker M."/>
            <person name="Woyke T."/>
            <person name="Bristow J."/>
            <person name="Eisen J.A."/>
            <person name="Markowitz V."/>
            <person name="Hugenholtz P."/>
            <person name="Kyrpides N.C."/>
            <person name="Klenk H.P."/>
        </authorList>
    </citation>
    <scope>NUCLEOTIDE SEQUENCE [LARGE SCALE GENOMIC DNA]</scope>
    <source>
        <strain evidence="3">DSM 12809 / NBRC 114555 / N2460</strain>
    </source>
</reference>
<dbReference type="KEGG" id="dap:Dacet_1065"/>
<dbReference type="Proteomes" id="UP000002012">
    <property type="component" value="Chromosome"/>
</dbReference>
<dbReference type="SUPFAM" id="SSF51182">
    <property type="entry name" value="RmlC-like cupins"/>
    <property type="match status" value="1"/>
</dbReference>
<sequence>MKNDLPIPDISRLFIGARNEFEVETVFAKEGAVSPDEAHEYDEILVLLEGEIELQLGEKVENLTGLAMKEIPAGTRHVIRSKTTPVKIVIIHPDRLNEGK</sequence>
<dbReference type="Pfam" id="PF07883">
    <property type="entry name" value="Cupin_2"/>
    <property type="match status" value="1"/>
</dbReference>
<dbReference type="eggNOG" id="COG1917">
    <property type="taxonomic scope" value="Bacteria"/>
</dbReference>
<dbReference type="AlphaFoldDB" id="D4H6X5"/>
<dbReference type="OrthoDB" id="5465288at2"/>
<dbReference type="InterPro" id="IPR013096">
    <property type="entry name" value="Cupin_2"/>
</dbReference>
<dbReference type="HOGENOM" id="CLU_2301218_0_0_0"/>
<dbReference type="STRING" id="522772.Dacet_1065"/>
<protein>
    <submittedName>
        <fullName evidence="2">Cupin 2 conserved barrel domain protein</fullName>
    </submittedName>
</protein>
<dbReference type="PaxDb" id="522772-Dacet_1065"/>